<dbReference type="Pfam" id="PF04655">
    <property type="entry name" value="APH_6_hur"/>
    <property type="match status" value="1"/>
</dbReference>
<dbReference type="Gene3D" id="3.90.1200.10">
    <property type="match status" value="1"/>
</dbReference>
<gene>
    <name evidence="1" type="ORF">QTL97_03350</name>
</gene>
<dbReference type="EMBL" id="JAUBDJ010000001">
    <property type="protein sequence ID" value="MDW0115978.1"/>
    <property type="molecule type" value="Genomic_DNA"/>
</dbReference>
<accession>A0AAW9A8A2</accession>
<dbReference type="InterPro" id="IPR006748">
    <property type="entry name" value="NH2Glyco/OHUrea_AB-resist_kin"/>
</dbReference>
<evidence type="ECO:0000313" key="2">
    <source>
        <dbReference type="Proteomes" id="UP001271648"/>
    </source>
</evidence>
<dbReference type="Proteomes" id="UP001271648">
    <property type="component" value="Unassembled WGS sequence"/>
</dbReference>
<dbReference type="GO" id="GO:0019748">
    <property type="term" value="P:secondary metabolic process"/>
    <property type="evidence" value="ECO:0007669"/>
    <property type="project" value="InterPro"/>
</dbReference>
<sequence>MDIPHSFQEKIINCFGVSGETWLHSLEAKTKEIAEKWELTLENPVANLSYNYVINVSDKNNNQYILKMGLPGFDFQNELRTVQLYDGRGCAKVIQANLDAGAMLLEKLQPGKMLSEIEDEHVVIQTFCEVWRSIRRPLPNTGEFPTITNWASAFGKYIGLYLANDGPIPTEHVKVAETYIEEIMQTSTDIQLLHGDLHHENILYSNERGWLAIDPKGVGGDSHFDLISFMINHLFSKPNPKKLLKLRVDALLDQLSLDRERLLKAAVGLSTLYACWSIEDKDPDWKDTYQCALWFDELLNA</sequence>
<comment type="caution">
    <text evidence="1">The sequence shown here is derived from an EMBL/GenBank/DDBJ whole genome shotgun (WGS) entry which is preliminary data.</text>
</comment>
<evidence type="ECO:0000313" key="1">
    <source>
        <dbReference type="EMBL" id="MDW0115978.1"/>
    </source>
</evidence>
<dbReference type="SUPFAM" id="SSF56112">
    <property type="entry name" value="Protein kinase-like (PK-like)"/>
    <property type="match status" value="1"/>
</dbReference>
<organism evidence="1 2">
    <name type="scientific">Sporosarcina thermotolerans</name>
    <dbReference type="NCBI Taxonomy" id="633404"/>
    <lineage>
        <taxon>Bacteria</taxon>
        <taxon>Bacillati</taxon>
        <taxon>Bacillota</taxon>
        <taxon>Bacilli</taxon>
        <taxon>Bacillales</taxon>
        <taxon>Caryophanaceae</taxon>
        <taxon>Sporosarcina</taxon>
    </lineage>
</organism>
<name>A0AAW9A8A2_9BACL</name>
<dbReference type="AlphaFoldDB" id="A0AAW9A8A2"/>
<reference evidence="1 2" key="1">
    <citation type="submission" date="2023-06" db="EMBL/GenBank/DDBJ databases">
        <title>Sporosarcina sp. nov., isolated from Korean traditional fermented seafood 'Jeotgal'.</title>
        <authorList>
            <person name="Yang A.I."/>
            <person name="Shin N.-R."/>
        </authorList>
    </citation>
    <scope>NUCLEOTIDE SEQUENCE [LARGE SCALE GENOMIC DNA]</scope>
    <source>
        <strain evidence="1 2">KCTC43456</strain>
    </source>
</reference>
<proteinExistence type="predicted"/>
<dbReference type="RefSeq" id="WP_317940204.1">
    <property type="nucleotide sequence ID" value="NZ_JAUBDJ010000001.1"/>
</dbReference>
<keyword evidence="2" id="KW-1185">Reference proteome</keyword>
<protein>
    <submittedName>
        <fullName evidence="1">Aminoglycoside phosphotransferase family protein</fullName>
    </submittedName>
</protein>
<dbReference type="InterPro" id="IPR011009">
    <property type="entry name" value="Kinase-like_dom_sf"/>
</dbReference>
<dbReference type="GO" id="GO:0016773">
    <property type="term" value="F:phosphotransferase activity, alcohol group as acceptor"/>
    <property type="evidence" value="ECO:0007669"/>
    <property type="project" value="InterPro"/>
</dbReference>